<keyword evidence="2" id="KW-0808">Transferase</keyword>
<evidence type="ECO:0000313" key="6">
    <source>
        <dbReference type="EMBL" id="MDO6452977.1"/>
    </source>
</evidence>
<comment type="caution">
    <text evidence="6">The sequence shown here is derived from an EMBL/GenBank/DDBJ whole genome shotgun (WGS) entry which is preliminary data.</text>
</comment>
<accession>A0AAW7XIT8</accession>
<comment type="pathway">
    <text evidence="1">Lipid metabolism.</text>
</comment>
<feature type="transmembrane region" description="Helical" evidence="4">
    <location>
        <begin position="15"/>
        <end position="36"/>
    </location>
</feature>
<evidence type="ECO:0000259" key="5">
    <source>
        <dbReference type="SMART" id="SM00563"/>
    </source>
</evidence>
<keyword evidence="4" id="KW-0472">Membrane</keyword>
<dbReference type="PANTHER" id="PTHR10434:SF40">
    <property type="entry name" value="1-ACYL-SN-GLYCEROL-3-PHOSPHATE ACYLTRANSFERASE"/>
    <property type="match status" value="1"/>
</dbReference>
<name>A0AAW7XIT8_9GAMM</name>
<dbReference type="InterPro" id="IPR002123">
    <property type="entry name" value="Plipid/glycerol_acylTrfase"/>
</dbReference>
<keyword evidence="4" id="KW-0812">Transmembrane</keyword>
<proteinExistence type="predicted"/>
<evidence type="ECO:0000256" key="2">
    <source>
        <dbReference type="ARBA" id="ARBA00022679"/>
    </source>
</evidence>
<dbReference type="CDD" id="cd07989">
    <property type="entry name" value="LPLAT_AGPAT-like"/>
    <property type="match status" value="1"/>
</dbReference>
<dbReference type="GO" id="GO:0003841">
    <property type="term" value="F:1-acylglycerol-3-phosphate O-acyltransferase activity"/>
    <property type="evidence" value="ECO:0007669"/>
    <property type="project" value="TreeGrafter"/>
</dbReference>
<dbReference type="Proteomes" id="UP001169862">
    <property type="component" value="Unassembled WGS sequence"/>
</dbReference>
<evidence type="ECO:0000313" key="7">
    <source>
        <dbReference type="Proteomes" id="UP001169862"/>
    </source>
</evidence>
<organism evidence="6 7">
    <name type="scientific">Neptunomonas phycophila</name>
    <dbReference type="NCBI Taxonomy" id="1572645"/>
    <lineage>
        <taxon>Bacteria</taxon>
        <taxon>Pseudomonadati</taxon>
        <taxon>Pseudomonadota</taxon>
        <taxon>Gammaproteobacteria</taxon>
        <taxon>Oceanospirillales</taxon>
        <taxon>Oceanospirillaceae</taxon>
        <taxon>Neptunomonas</taxon>
    </lineage>
</organism>
<feature type="domain" description="Phospholipid/glycerol acyltransferase" evidence="5">
    <location>
        <begin position="81"/>
        <end position="195"/>
    </location>
</feature>
<dbReference type="GO" id="GO:0006654">
    <property type="term" value="P:phosphatidic acid biosynthetic process"/>
    <property type="evidence" value="ECO:0007669"/>
    <property type="project" value="TreeGrafter"/>
</dbReference>
<sequence>MTAQPNKAIAAIRSLIYYLVFYPFTIVYSTFCLLIGRFLSFETRFKVFTVINYSYIAWLRLCCGVRLDVKGLENLPKDRAYVLVANHQSEFETIFLLTMVRPQCIVLKKELLDIPFFGWALAMLEPIALDRSQRRGALKQLLTQGKARLEAGRPVVIFPQGTRVPVGEPGRFNKGGAMLAASAGVPVVPLAHNAGTCWPGKGFIKYPGVVSVEVGEPVETQGQSVDQVHDAAIGWLLAKMDEQLEN</sequence>
<dbReference type="SUPFAM" id="SSF69593">
    <property type="entry name" value="Glycerol-3-phosphate (1)-acyltransferase"/>
    <property type="match status" value="1"/>
</dbReference>
<keyword evidence="4" id="KW-1133">Transmembrane helix</keyword>
<dbReference type="Pfam" id="PF01553">
    <property type="entry name" value="Acyltransferase"/>
    <property type="match status" value="1"/>
</dbReference>
<dbReference type="SMART" id="SM00563">
    <property type="entry name" value="PlsC"/>
    <property type="match status" value="1"/>
</dbReference>
<dbReference type="PANTHER" id="PTHR10434">
    <property type="entry name" value="1-ACYL-SN-GLYCEROL-3-PHOSPHATE ACYLTRANSFERASE"/>
    <property type="match status" value="1"/>
</dbReference>
<dbReference type="AlphaFoldDB" id="A0AAW7XIT8"/>
<evidence type="ECO:0000256" key="4">
    <source>
        <dbReference type="SAM" id="Phobius"/>
    </source>
</evidence>
<dbReference type="EMBL" id="JAUOPG010000003">
    <property type="protein sequence ID" value="MDO6452977.1"/>
    <property type="molecule type" value="Genomic_DNA"/>
</dbReference>
<keyword evidence="3 6" id="KW-0012">Acyltransferase</keyword>
<gene>
    <name evidence="6" type="ORF">Q4490_05305</name>
</gene>
<evidence type="ECO:0000256" key="1">
    <source>
        <dbReference type="ARBA" id="ARBA00005189"/>
    </source>
</evidence>
<protein>
    <submittedName>
        <fullName evidence="6">Lysophospholipid acyltransferase family protein</fullName>
    </submittedName>
</protein>
<dbReference type="RefSeq" id="WP_303549102.1">
    <property type="nucleotide sequence ID" value="NZ_JAUOPG010000003.1"/>
</dbReference>
<evidence type="ECO:0000256" key="3">
    <source>
        <dbReference type="ARBA" id="ARBA00023315"/>
    </source>
</evidence>
<reference evidence="6" key="1">
    <citation type="submission" date="2023-07" db="EMBL/GenBank/DDBJ databases">
        <title>Genome content predicts the carbon catabolic preferences of heterotrophic bacteria.</title>
        <authorList>
            <person name="Gralka M."/>
        </authorList>
    </citation>
    <scope>NUCLEOTIDE SEQUENCE</scope>
    <source>
        <strain evidence="6">I2M16</strain>
    </source>
</reference>